<sequence>MGSVRSTYRPGYEVAAERIIEYIQREGLQPGDRLPTERAMAAVLEVSHTVTREAIKLLSARGHLVTRRGAGIFVAEPSEQLPSEIWGTMLLDNLEHVEMIYESRRAVEAETARLAALRATPQEAQRIRDTAERTVTAAAEDDFVAFFTTDEAFHSAVAAAAHNIFLASIVDNLFGLMHRLKAFGIGEARDAMQRGAAEHSAIAAAILRGEPEAAAGAMHGHIENSVEDYRRLVREKLFSRAEPEQR</sequence>
<reference evidence="6" key="1">
    <citation type="journal article" date="2019" name="Int. J. Syst. Evol. Microbiol.">
        <title>The Global Catalogue of Microorganisms (GCM) 10K type strain sequencing project: providing services to taxonomists for standard genome sequencing and annotation.</title>
        <authorList>
            <consortium name="The Broad Institute Genomics Platform"/>
            <consortium name="The Broad Institute Genome Sequencing Center for Infectious Disease"/>
            <person name="Wu L."/>
            <person name="Ma J."/>
        </authorList>
    </citation>
    <scope>NUCLEOTIDE SEQUENCE [LARGE SCALE GENOMIC DNA]</scope>
    <source>
        <strain evidence="6">JCM 12165</strain>
    </source>
</reference>
<dbReference type="PROSITE" id="PS50949">
    <property type="entry name" value="HTH_GNTR"/>
    <property type="match status" value="1"/>
</dbReference>
<feature type="domain" description="HTH gntR-type" evidence="4">
    <location>
        <begin position="9"/>
        <end position="77"/>
    </location>
</feature>
<dbReference type="Proteomes" id="UP001597145">
    <property type="component" value="Unassembled WGS sequence"/>
</dbReference>
<dbReference type="SMART" id="SM00895">
    <property type="entry name" value="FCD"/>
    <property type="match status" value="1"/>
</dbReference>
<proteinExistence type="predicted"/>
<keyword evidence="2" id="KW-0238">DNA-binding</keyword>
<dbReference type="PANTHER" id="PTHR43537">
    <property type="entry name" value="TRANSCRIPTIONAL REGULATOR, GNTR FAMILY"/>
    <property type="match status" value="1"/>
</dbReference>
<dbReference type="PANTHER" id="PTHR43537:SF5">
    <property type="entry name" value="UXU OPERON TRANSCRIPTIONAL REGULATOR"/>
    <property type="match status" value="1"/>
</dbReference>
<dbReference type="Pfam" id="PF07729">
    <property type="entry name" value="FCD"/>
    <property type="match status" value="1"/>
</dbReference>
<dbReference type="InterPro" id="IPR036388">
    <property type="entry name" value="WH-like_DNA-bd_sf"/>
</dbReference>
<keyword evidence="1" id="KW-0805">Transcription regulation</keyword>
<dbReference type="InterPro" id="IPR008920">
    <property type="entry name" value="TF_FadR/GntR_C"/>
</dbReference>
<dbReference type="Gene3D" id="1.20.120.530">
    <property type="entry name" value="GntR ligand-binding domain-like"/>
    <property type="match status" value="1"/>
</dbReference>
<gene>
    <name evidence="5" type="ORF">ACFSCY_36290</name>
</gene>
<dbReference type="CDD" id="cd07377">
    <property type="entry name" value="WHTH_GntR"/>
    <property type="match status" value="1"/>
</dbReference>
<evidence type="ECO:0000256" key="1">
    <source>
        <dbReference type="ARBA" id="ARBA00023015"/>
    </source>
</evidence>
<dbReference type="Pfam" id="PF00392">
    <property type="entry name" value="GntR"/>
    <property type="match status" value="1"/>
</dbReference>
<evidence type="ECO:0000259" key="4">
    <source>
        <dbReference type="PROSITE" id="PS50949"/>
    </source>
</evidence>
<dbReference type="InterPro" id="IPR000524">
    <property type="entry name" value="Tscrpt_reg_HTH_GntR"/>
</dbReference>
<name>A0ABW4FWE9_9PSEU</name>
<dbReference type="SUPFAM" id="SSF46785">
    <property type="entry name" value="Winged helix' DNA-binding domain"/>
    <property type="match status" value="1"/>
</dbReference>
<dbReference type="RefSeq" id="WP_343982799.1">
    <property type="nucleotide sequence ID" value="NZ_BAAAJG010000015.1"/>
</dbReference>
<keyword evidence="6" id="KW-1185">Reference proteome</keyword>
<accession>A0ABW4FWE9</accession>
<evidence type="ECO:0000256" key="3">
    <source>
        <dbReference type="ARBA" id="ARBA00023163"/>
    </source>
</evidence>
<dbReference type="SUPFAM" id="SSF48008">
    <property type="entry name" value="GntR ligand-binding domain-like"/>
    <property type="match status" value="1"/>
</dbReference>
<dbReference type="Gene3D" id="1.10.10.10">
    <property type="entry name" value="Winged helix-like DNA-binding domain superfamily/Winged helix DNA-binding domain"/>
    <property type="match status" value="1"/>
</dbReference>
<evidence type="ECO:0000313" key="6">
    <source>
        <dbReference type="Proteomes" id="UP001597145"/>
    </source>
</evidence>
<dbReference type="InterPro" id="IPR011711">
    <property type="entry name" value="GntR_C"/>
</dbReference>
<dbReference type="EMBL" id="JBHUCP010000047">
    <property type="protein sequence ID" value="MFD1534887.1"/>
    <property type="molecule type" value="Genomic_DNA"/>
</dbReference>
<comment type="caution">
    <text evidence="5">The sequence shown here is derived from an EMBL/GenBank/DDBJ whole genome shotgun (WGS) entry which is preliminary data.</text>
</comment>
<dbReference type="SMART" id="SM00345">
    <property type="entry name" value="HTH_GNTR"/>
    <property type="match status" value="1"/>
</dbReference>
<organism evidence="5 6">
    <name type="scientific">Pseudonocardia aurantiaca</name>
    <dbReference type="NCBI Taxonomy" id="75290"/>
    <lineage>
        <taxon>Bacteria</taxon>
        <taxon>Bacillati</taxon>
        <taxon>Actinomycetota</taxon>
        <taxon>Actinomycetes</taxon>
        <taxon>Pseudonocardiales</taxon>
        <taxon>Pseudonocardiaceae</taxon>
        <taxon>Pseudonocardia</taxon>
    </lineage>
</organism>
<evidence type="ECO:0000313" key="5">
    <source>
        <dbReference type="EMBL" id="MFD1534887.1"/>
    </source>
</evidence>
<keyword evidence="3" id="KW-0804">Transcription</keyword>
<dbReference type="InterPro" id="IPR036390">
    <property type="entry name" value="WH_DNA-bd_sf"/>
</dbReference>
<protein>
    <submittedName>
        <fullName evidence="5">FadR/GntR family transcriptional regulator</fullName>
    </submittedName>
</protein>
<evidence type="ECO:0000256" key="2">
    <source>
        <dbReference type="ARBA" id="ARBA00023125"/>
    </source>
</evidence>